<dbReference type="Proteomes" id="UP000191500">
    <property type="component" value="Unassembled WGS sequence"/>
</dbReference>
<feature type="signal peptide" evidence="1">
    <location>
        <begin position="1"/>
        <end position="24"/>
    </location>
</feature>
<gene>
    <name evidence="3" type="ORF">PENCOP_c005G03359</name>
</gene>
<protein>
    <recommendedName>
        <fullName evidence="2">Apple domain-containing protein</fullName>
    </recommendedName>
</protein>
<keyword evidence="4" id="KW-1185">Reference proteome</keyword>
<evidence type="ECO:0000313" key="3">
    <source>
        <dbReference type="EMBL" id="OQE41401.1"/>
    </source>
</evidence>
<accession>A0A1V6USL6</accession>
<evidence type="ECO:0000313" key="4">
    <source>
        <dbReference type="Proteomes" id="UP000191500"/>
    </source>
</evidence>
<feature type="chain" id="PRO_5012912620" description="Apple domain-containing protein" evidence="1">
    <location>
        <begin position="25"/>
        <end position="161"/>
    </location>
</feature>
<dbReference type="AlphaFoldDB" id="A0A1V6USL6"/>
<dbReference type="InterPro" id="IPR003609">
    <property type="entry name" value="Pan_app"/>
</dbReference>
<comment type="caution">
    <text evidence="3">The sequence shown here is derived from an EMBL/GenBank/DDBJ whole genome shotgun (WGS) entry which is preliminary data.</text>
</comment>
<reference evidence="4" key="1">
    <citation type="journal article" date="2017" name="Nat. Microbiol.">
        <title>Global analysis of biosynthetic gene clusters reveals vast potential of secondary metabolite production in Penicillium species.</title>
        <authorList>
            <person name="Nielsen J.C."/>
            <person name="Grijseels S."/>
            <person name="Prigent S."/>
            <person name="Ji B."/>
            <person name="Dainat J."/>
            <person name="Nielsen K.F."/>
            <person name="Frisvad J.C."/>
            <person name="Workman M."/>
            <person name="Nielsen J."/>
        </authorList>
    </citation>
    <scope>NUCLEOTIDE SEQUENCE [LARGE SCALE GENOMIC DNA]</scope>
    <source>
        <strain evidence="4">IBT 31321</strain>
    </source>
</reference>
<feature type="domain" description="Apple" evidence="2">
    <location>
        <begin position="87"/>
        <end position="161"/>
    </location>
</feature>
<keyword evidence="1" id="KW-0732">Signal</keyword>
<sequence length="161" mass="17534">MVKLINILLVWGAQLLCMTPSIQAQVLAGQGSGVAGARFGQGSGSKNGLGPGCCCFEEPESESEPEPETTVECKPQCPSAHEKTFQCNGRKYKQFCGIHVATPTLREFDVSSYQECFDSCVQETQCHALDFMSNHCWLKTQGVDPPPKAMPSNQDISIIFL</sequence>
<name>A0A1V6USL6_9EURO</name>
<dbReference type="Pfam" id="PF00024">
    <property type="entry name" value="PAN_1"/>
    <property type="match status" value="1"/>
</dbReference>
<dbReference type="PROSITE" id="PS50948">
    <property type="entry name" value="PAN"/>
    <property type="match status" value="1"/>
</dbReference>
<organism evidence="3 4">
    <name type="scientific">Penicillium coprophilum</name>
    <dbReference type="NCBI Taxonomy" id="36646"/>
    <lineage>
        <taxon>Eukaryota</taxon>
        <taxon>Fungi</taxon>
        <taxon>Dikarya</taxon>
        <taxon>Ascomycota</taxon>
        <taxon>Pezizomycotina</taxon>
        <taxon>Eurotiomycetes</taxon>
        <taxon>Eurotiomycetidae</taxon>
        <taxon>Eurotiales</taxon>
        <taxon>Aspergillaceae</taxon>
        <taxon>Penicillium</taxon>
    </lineage>
</organism>
<dbReference type="EMBL" id="MDDG01000005">
    <property type="protein sequence ID" value="OQE41401.1"/>
    <property type="molecule type" value="Genomic_DNA"/>
</dbReference>
<dbReference type="Gene3D" id="3.50.4.10">
    <property type="entry name" value="Hepatocyte Growth Factor"/>
    <property type="match status" value="1"/>
</dbReference>
<proteinExistence type="predicted"/>
<evidence type="ECO:0000259" key="2">
    <source>
        <dbReference type="PROSITE" id="PS50948"/>
    </source>
</evidence>
<evidence type="ECO:0000256" key="1">
    <source>
        <dbReference type="SAM" id="SignalP"/>
    </source>
</evidence>